<comment type="caution">
    <text evidence="1">The sequence shown here is derived from an EMBL/GenBank/DDBJ whole genome shotgun (WGS) entry which is preliminary data.</text>
</comment>
<dbReference type="EMBL" id="LXQA010357879">
    <property type="protein sequence ID" value="MCI46460.1"/>
    <property type="molecule type" value="Genomic_DNA"/>
</dbReference>
<dbReference type="AlphaFoldDB" id="A0A392SEU2"/>
<accession>A0A392SEU2</accession>
<protein>
    <submittedName>
        <fullName evidence="1">Uncharacterized protein</fullName>
    </submittedName>
</protein>
<reference evidence="1 2" key="1">
    <citation type="journal article" date="2018" name="Front. Plant Sci.">
        <title>Red Clover (Trifolium pratense) and Zigzag Clover (T. medium) - A Picture of Genomic Similarities and Differences.</title>
        <authorList>
            <person name="Dluhosova J."/>
            <person name="Istvanek J."/>
            <person name="Nedelnik J."/>
            <person name="Repkova J."/>
        </authorList>
    </citation>
    <scope>NUCLEOTIDE SEQUENCE [LARGE SCALE GENOMIC DNA]</scope>
    <source>
        <strain evidence="2">cv. 10/8</strain>
        <tissue evidence="1">Leaf</tissue>
    </source>
</reference>
<proteinExistence type="predicted"/>
<evidence type="ECO:0000313" key="2">
    <source>
        <dbReference type="Proteomes" id="UP000265520"/>
    </source>
</evidence>
<keyword evidence="2" id="KW-1185">Reference proteome</keyword>
<evidence type="ECO:0000313" key="1">
    <source>
        <dbReference type="EMBL" id="MCI46460.1"/>
    </source>
</evidence>
<feature type="non-terminal residue" evidence="1">
    <location>
        <position position="33"/>
    </location>
</feature>
<sequence>MKNKWKNLKWRESKLVEDPMIPFEVELDAREPN</sequence>
<name>A0A392SEU2_9FABA</name>
<organism evidence="1 2">
    <name type="scientific">Trifolium medium</name>
    <dbReference type="NCBI Taxonomy" id="97028"/>
    <lineage>
        <taxon>Eukaryota</taxon>
        <taxon>Viridiplantae</taxon>
        <taxon>Streptophyta</taxon>
        <taxon>Embryophyta</taxon>
        <taxon>Tracheophyta</taxon>
        <taxon>Spermatophyta</taxon>
        <taxon>Magnoliopsida</taxon>
        <taxon>eudicotyledons</taxon>
        <taxon>Gunneridae</taxon>
        <taxon>Pentapetalae</taxon>
        <taxon>rosids</taxon>
        <taxon>fabids</taxon>
        <taxon>Fabales</taxon>
        <taxon>Fabaceae</taxon>
        <taxon>Papilionoideae</taxon>
        <taxon>50 kb inversion clade</taxon>
        <taxon>NPAAA clade</taxon>
        <taxon>Hologalegina</taxon>
        <taxon>IRL clade</taxon>
        <taxon>Trifolieae</taxon>
        <taxon>Trifolium</taxon>
    </lineage>
</organism>
<dbReference type="Proteomes" id="UP000265520">
    <property type="component" value="Unassembled WGS sequence"/>
</dbReference>